<reference evidence="3 4" key="1">
    <citation type="submission" date="2016-10" db="EMBL/GenBank/DDBJ databases">
        <authorList>
            <person name="de Groot N.N."/>
        </authorList>
    </citation>
    <scope>NUCLEOTIDE SEQUENCE [LARGE SCALE GENOMIC DNA]</scope>
    <source>
        <strain evidence="3 4">DSM 25232</strain>
    </source>
</reference>
<dbReference type="Pfam" id="PF12412">
    <property type="entry name" value="DUF3667"/>
    <property type="match status" value="1"/>
</dbReference>
<gene>
    <name evidence="3" type="ORF">SAMN04487910_0313</name>
</gene>
<evidence type="ECO:0000313" key="3">
    <source>
        <dbReference type="EMBL" id="SEK34808.1"/>
    </source>
</evidence>
<keyword evidence="1" id="KW-1133">Transmembrane helix</keyword>
<feature type="transmembrane region" description="Helical" evidence="1">
    <location>
        <begin position="156"/>
        <end position="176"/>
    </location>
</feature>
<feature type="transmembrane region" description="Helical" evidence="1">
    <location>
        <begin position="246"/>
        <end position="274"/>
    </location>
</feature>
<dbReference type="Proteomes" id="UP000198521">
    <property type="component" value="Unassembled WGS sequence"/>
</dbReference>
<evidence type="ECO:0000313" key="4">
    <source>
        <dbReference type="Proteomes" id="UP000198521"/>
    </source>
</evidence>
<sequence length="280" mass="32161">MNCRNCGNILSDDADYCQSCGAKVIRERITLKGLKSDFFSNVLGLDNLFIRTLIHFVTSPDKVISEYISGTRKRHINPFAFLVIGTAVATFVFNFFSDDYSELMLATQTESFYESLFSMSNPDIEKNTVEYQEKYLEYKKEQAEVNKITQSFMLKYFNLIAFVLIPFYTFLALMVFGKKKFNYGEHLVINSYLLGFGLFSGTLFFLLGLLFNPSIYFVSTLVIIFYYLFTYKKLCSYSTGQTILKLLRFVVVLILSVIVFFVLAIMLVVIIAFAKAMIFG</sequence>
<dbReference type="InterPro" id="IPR022134">
    <property type="entry name" value="DUF3667"/>
</dbReference>
<protein>
    <recommendedName>
        <fullName evidence="2">Zinc-ribbon domain-containing protein</fullName>
    </recommendedName>
</protein>
<organism evidence="3 4">
    <name type="scientific">Aquimarina amphilecti</name>
    <dbReference type="NCBI Taxonomy" id="1038014"/>
    <lineage>
        <taxon>Bacteria</taxon>
        <taxon>Pseudomonadati</taxon>
        <taxon>Bacteroidota</taxon>
        <taxon>Flavobacteriia</taxon>
        <taxon>Flavobacteriales</taxon>
        <taxon>Flavobacteriaceae</taxon>
        <taxon>Aquimarina</taxon>
    </lineage>
</organism>
<keyword evidence="4" id="KW-1185">Reference proteome</keyword>
<feature type="transmembrane region" description="Helical" evidence="1">
    <location>
        <begin position="188"/>
        <end position="209"/>
    </location>
</feature>
<feature type="domain" description="Zinc-ribbon" evidence="2">
    <location>
        <begin position="3"/>
        <end position="24"/>
    </location>
</feature>
<evidence type="ECO:0000256" key="1">
    <source>
        <dbReference type="SAM" id="Phobius"/>
    </source>
</evidence>
<evidence type="ECO:0000259" key="2">
    <source>
        <dbReference type="Pfam" id="PF13240"/>
    </source>
</evidence>
<name>A0A1H7G9K0_AQUAM</name>
<feature type="transmembrane region" description="Helical" evidence="1">
    <location>
        <begin position="215"/>
        <end position="234"/>
    </location>
</feature>
<keyword evidence="1" id="KW-0472">Membrane</keyword>
<dbReference type="Pfam" id="PF13240">
    <property type="entry name" value="Zn_Ribbon_1"/>
    <property type="match status" value="1"/>
</dbReference>
<proteinExistence type="predicted"/>
<feature type="transmembrane region" description="Helical" evidence="1">
    <location>
        <begin position="79"/>
        <end position="96"/>
    </location>
</feature>
<accession>A0A1H7G9K0</accession>
<dbReference type="OrthoDB" id="1143019at2"/>
<dbReference type="InterPro" id="IPR026870">
    <property type="entry name" value="Zinc_ribbon_dom"/>
</dbReference>
<dbReference type="RefSeq" id="WP_091404594.1">
    <property type="nucleotide sequence ID" value="NZ_FOAB01000001.1"/>
</dbReference>
<dbReference type="STRING" id="1038014.SAMN04487910_0313"/>
<dbReference type="EMBL" id="FOAB01000001">
    <property type="protein sequence ID" value="SEK34808.1"/>
    <property type="molecule type" value="Genomic_DNA"/>
</dbReference>
<keyword evidence="1" id="KW-0812">Transmembrane</keyword>
<dbReference type="AlphaFoldDB" id="A0A1H7G9K0"/>